<reference evidence="2 3" key="1">
    <citation type="submission" date="2016-10" db="EMBL/GenBank/DDBJ databases">
        <authorList>
            <person name="de Groot N.N."/>
        </authorList>
    </citation>
    <scope>NUCLEOTIDE SEQUENCE [LARGE SCALE GENOMIC DNA]</scope>
    <source>
        <strain evidence="2 3">CGMCC 1.9109</strain>
    </source>
</reference>
<gene>
    <name evidence="2" type="ORF">SAMN04488071_1710</name>
</gene>
<evidence type="ECO:0000313" key="2">
    <source>
        <dbReference type="EMBL" id="SDD92671.1"/>
    </source>
</evidence>
<evidence type="ECO:0000256" key="1">
    <source>
        <dbReference type="SAM" id="MobiDB-lite"/>
    </source>
</evidence>
<dbReference type="AlphaFoldDB" id="A0A1G6YQU1"/>
<keyword evidence="3" id="KW-1185">Reference proteome</keyword>
<feature type="region of interest" description="Disordered" evidence="1">
    <location>
        <begin position="271"/>
        <end position="302"/>
    </location>
</feature>
<accession>A0A1G6YQU1</accession>
<dbReference type="EMBL" id="FNAK01000003">
    <property type="protein sequence ID" value="SDD92671.1"/>
    <property type="molecule type" value="Genomic_DNA"/>
</dbReference>
<dbReference type="Proteomes" id="UP000183685">
    <property type="component" value="Unassembled WGS sequence"/>
</dbReference>
<name>A0A1G6YQU1_9PROT</name>
<sequence length="302" mass="33287">MRQLWTAMGRFFQMLFGRSTRDPFLDMAIRSQSGKPIRADAALKQADPPIFPEFTDKLILDFRKNRAWYQDRSHTDHAWRHSGGKTGLVVPTSVEALAACGPELLADLQAKGFTGCLHFHVLNAEGKTLRLCRDLDRWEKRIGLPCDITFESNACAVLSEAHWNAVLAVTGFVHLEAYLKRYDSLWLAPPLTDTLSLPNWQNKTPIEVAGAGTDQMFIKVEQGSLGSRFTELLKAYILAAMAANLPARPPVGLGAHAVRLCADRLRRSTIRAGAGGGRRPSASNAPAIPRPSHASHVDTRQA</sequence>
<dbReference type="STRING" id="637679.GCA_001550055_01391"/>
<evidence type="ECO:0000313" key="3">
    <source>
        <dbReference type="Proteomes" id="UP000183685"/>
    </source>
</evidence>
<organism evidence="2 3">
    <name type="scientific">Kordiimonas lacus</name>
    <dbReference type="NCBI Taxonomy" id="637679"/>
    <lineage>
        <taxon>Bacteria</taxon>
        <taxon>Pseudomonadati</taxon>
        <taxon>Pseudomonadota</taxon>
        <taxon>Alphaproteobacteria</taxon>
        <taxon>Kordiimonadales</taxon>
        <taxon>Kordiimonadaceae</taxon>
        <taxon>Kordiimonas</taxon>
    </lineage>
</organism>
<protein>
    <submittedName>
        <fullName evidence="2">Uncharacterized protein</fullName>
    </submittedName>
</protein>
<proteinExistence type="predicted"/>